<name>A0A433RNN2_9BACL</name>
<feature type="transmembrane region" description="Helical" evidence="1">
    <location>
        <begin position="6"/>
        <end position="31"/>
    </location>
</feature>
<organism evidence="3 5">
    <name type="scientific">Candidatus Kurthia intestinigallinarum</name>
    <dbReference type="NCBI Taxonomy" id="1562256"/>
    <lineage>
        <taxon>Bacteria</taxon>
        <taxon>Bacillati</taxon>
        <taxon>Bacillota</taxon>
        <taxon>Bacilli</taxon>
        <taxon>Bacillales</taxon>
        <taxon>Caryophanaceae</taxon>
        <taxon>Kurthia</taxon>
    </lineage>
</organism>
<dbReference type="PANTHER" id="PTHR36834:SF1">
    <property type="entry name" value="INTEGRAL MEMBRANE PROTEIN"/>
    <property type="match status" value="1"/>
</dbReference>
<feature type="domain" description="VanZ-like" evidence="2">
    <location>
        <begin position="46"/>
        <end position="168"/>
    </location>
</feature>
<comment type="caution">
    <text evidence="3">The sequence shown here is derived from an EMBL/GenBank/DDBJ whole genome shotgun (WGS) entry which is preliminary data.</text>
</comment>
<evidence type="ECO:0000256" key="1">
    <source>
        <dbReference type="SAM" id="Phobius"/>
    </source>
</evidence>
<keyword evidence="5" id="KW-1185">Reference proteome</keyword>
<sequence length="476" mass="54736">MDVTSIIRGLFPWIITACCIFGIIGFSFLIYQKKRGHLHKQKIYSFITLLLLICWFTIVLGITTLSRGANYESMTNLNLYSGYINAWNNWSLTEFQLIIFNIIMFVPLGILLPFYNKKFNSFTPALIVSLGVTLLIECIQLVTQKGIFELDDIFHNTLGGIIGFYLIIGIRDFVQQRKLKSLIKAIALPTIFSIILLIPFTFYSIKEFGNMPILPAERQDMEHVTVESKLNFSDEPSSAAIYQNISANDLENGKKIATILSNEYGLTQKGKIYTESRNRIFKFEDESYNIYQLNYVLTAGTWTLTNFASEELEISPAFEKTQKELFEKWMKTSKLLPDDVNYSLQGKELRWDVITPESIKNYNQDFSMGLVMITPSKTKIPSTIFYSINENNFIKNVDIISPKKAYEEIINGNFEIYPALSKGDSLNITGVDISYVYDTKGYYQPVYNFEVHLNNEDYFINIQIPAMMKSLTNLLR</sequence>
<evidence type="ECO:0000313" key="4">
    <source>
        <dbReference type="EMBL" id="RUS50641.1"/>
    </source>
</evidence>
<dbReference type="RefSeq" id="WP_126992102.1">
    <property type="nucleotide sequence ID" value="NZ_JTFC01000137.1"/>
</dbReference>
<feature type="transmembrane region" description="Helical" evidence="1">
    <location>
        <begin position="95"/>
        <end position="115"/>
    </location>
</feature>
<protein>
    <recommendedName>
        <fullName evidence="2">VanZ-like domain-containing protein</fullName>
    </recommendedName>
</protein>
<dbReference type="Pfam" id="PF04892">
    <property type="entry name" value="VanZ"/>
    <property type="match status" value="1"/>
</dbReference>
<accession>A0A433RNN2</accession>
<proteinExistence type="predicted"/>
<dbReference type="Proteomes" id="UP000288623">
    <property type="component" value="Unassembled WGS sequence"/>
</dbReference>
<gene>
    <name evidence="4" type="ORF">QI30_19150</name>
    <name evidence="3" type="ORF">QI30_19695</name>
</gene>
<dbReference type="EMBL" id="JTFC01000137">
    <property type="protein sequence ID" value="RUS50641.1"/>
    <property type="molecule type" value="Genomic_DNA"/>
</dbReference>
<dbReference type="OrthoDB" id="9805025at2"/>
<feature type="transmembrane region" description="Helical" evidence="1">
    <location>
        <begin position="186"/>
        <end position="205"/>
    </location>
</feature>
<feature type="transmembrane region" description="Helical" evidence="1">
    <location>
        <begin position="122"/>
        <end position="142"/>
    </location>
</feature>
<feature type="transmembrane region" description="Helical" evidence="1">
    <location>
        <begin position="43"/>
        <end position="65"/>
    </location>
</feature>
<dbReference type="PANTHER" id="PTHR36834">
    <property type="entry name" value="MEMBRANE PROTEIN-RELATED"/>
    <property type="match status" value="1"/>
</dbReference>
<keyword evidence="1" id="KW-1133">Transmembrane helix</keyword>
<dbReference type="InterPro" id="IPR006976">
    <property type="entry name" value="VanZ-like"/>
</dbReference>
<evidence type="ECO:0000313" key="5">
    <source>
        <dbReference type="Proteomes" id="UP000288623"/>
    </source>
</evidence>
<evidence type="ECO:0000259" key="2">
    <source>
        <dbReference type="Pfam" id="PF04892"/>
    </source>
</evidence>
<dbReference type="AlphaFoldDB" id="A0A433RNN2"/>
<dbReference type="InterPro" id="IPR053150">
    <property type="entry name" value="Teicoplanin_resist-assoc"/>
</dbReference>
<keyword evidence="1" id="KW-0472">Membrane</keyword>
<keyword evidence="1" id="KW-0812">Transmembrane</keyword>
<dbReference type="EMBL" id="JTFC01000189">
    <property type="protein sequence ID" value="RUS49871.1"/>
    <property type="molecule type" value="Genomic_DNA"/>
</dbReference>
<evidence type="ECO:0000313" key="3">
    <source>
        <dbReference type="EMBL" id="RUS49871.1"/>
    </source>
</evidence>
<reference evidence="3 5" key="1">
    <citation type="submission" date="2014-11" db="EMBL/GenBank/DDBJ databases">
        <title>Genome sequence and analysis of novel Kurthia sp.</title>
        <authorList>
            <person name="Lawson J.N."/>
            <person name="Gonzalez J.E."/>
            <person name="Rinauldi L."/>
            <person name="Xuan Z."/>
            <person name="Firman A."/>
            <person name="Shaddox L."/>
            <person name="Trudeau A."/>
            <person name="Shah S."/>
            <person name="Reiman D."/>
        </authorList>
    </citation>
    <scope>NUCLEOTIDE SEQUENCE [LARGE SCALE GENOMIC DNA]</scope>
    <source>
        <strain evidence="3 5">3B1D</strain>
    </source>
</reference>
<feature type="transmembrane region" description="Helical" evidence="1">
    <location>
        <begin position="154"/>
        <end position="174"/>
    </location>
</feature>